<feature type="chain" id="PRO_5042463712" description="Secreted protein" evidence="1">
    <location>
        <begin position="20"/>
        <end position="79"/>
    </location>
</feature>
<comment type="caution">
    <text evidence="2">The sequence shown here is derived from an EMBL/GenBank/DDBJ whole genome shotgun (WGS) entry which is preliminary data.</text>
</comment>
<keyword evidence="1" id="KW-0732">Signal</keyword>
<name>A0AAJ0MRD8_9PEZI</name>
<dbReference type="EMBL" id="JAULSX010000004">
    <property type="protein sequence ID" value="KAK3492107.1"/>
    <property type="molecule type" value="Genomic_DNA"/>
</dbReference>
<gene>
    <name evidence="2" type="ORF">B0T23DRAFT_134313</name>
</gene>
<dbReference type="GeneID" id="87869866"/>
<evidence type="ECO:0000256" key="1">
    <source>
        <dbReference type="SAM" id="SignalP"/>
    </source>
</evidence>
<feature type="signal peptide" evidence="1">
    <location>
        <begin position="1"/>
        <end position="19"/>
    </location>
</feature>
<evidence type="ECO:0008006" key="4">
    <source>
        <dbReference type="Google" id="ProtNLM"/>
    </source>
</evidence>
<keyword evidence="3" id="KW-1185">Reference proteome</keyword>
<evidence type="ECO:0000313" key="3">
    <source>
        <dbReference type="Proteomes" id="UP001285908"/>
    </source>
</evidence>
<evidence type="ECO:0000313" key="2">
    <source>
        <dbReference type="EMBL" id="KAK3492107.1"/>
    </source>
</evidence>
<dbReference type="Proteomes" id="UP001285908">
    <property type="component" value="Unassembled WGS sequence"/>
</dbReference>
<organism evidence="2 3">
    <name type="scientific">Neurospora hispaniola</name>
    <dbReference type="NCBI Taxonomy" id="588809"/>
    <lineage>
        <taxon>Eukaryota</taxon>
        <taxon>Fungi</taxon>
        <taxon>Dikarya</taxon>
        <taxon>Ascomycota</taxon>
        <taxon>Pezizomycotina</taxon>
        <taxon>Sordariomycetes</taxon>
        <taxon>Sordariomycetidae</taxon>
        <taxon>Sordariales</taxon>
        <taxon>Sordariaceae</taxon>
        <taxon>Neurospora</taxon>
    </lineage>
</organism>
<sequence length="79" mass="8955">MMFMLLVVVGECLSRLATSTHSWSEQIYIVSSMKKKRRYIMFTSGIQNDIDPATNHARGQDIHTLAEVPQYHSPTTNGN</sequence>
<protein>
    <recommendedName>
        <fullName evidence="4">Secreted protein</fullName>
    </recommendedName>
</protein>
<dbReference type="RefSeq" id="XP_062692565.1">
    <property type="nucleotide sequence ID" value="XM_062832244.1"/>
</dbReference>
<accession>A0AAJ0MRD8</accession>
<reference evidence="2 3" key="1">
    <citation type="journal article" date="2023" name="Mol. Phylogenet. Evol.">
        <title>Genome-scale phylogeny and comparative genomics of the fungal order Sordariales.</title>
        <authorList>
            <person name="Hensen N."/>
            <person name="Bonometti L."/>
            <person name="Westerberg I."/>
            <person name="Brannstrom I.O."/>
            <person name="Guillou S."/>
            <person name="Cros-Aarteil S."/>
            <person name="Calhoun S."/>
            <person name="Haridas S."/>
            <person name="Kuo A."/>
            <person name="Mondo S."/>
            <person name="Pangilinan J."/>
            <person name="Riley R."/>
            <person name="LaButti K."/>
            <person name="Andreopoulos B."/>
            <person name="Lipzen A."/>
            <person name="Chen C."/>
            <person name="Yan M."/>
            <person name="Daum C."/>
            <person name="Ng V."/>
            <person name="Clum A."/>
            <person name="Steindorff A."/>
            <person name="Ohm R.A."/>
            <person name="Martin F."/>
            <person name="Silar P."/>
            <person name="Natvig D.O."/>
            <person name="Lalanne C."/>
            <person name="Gautier V."/>
            <person name="Ament-Velasquez S.L."/>
            <person name="Kruys A."/>
            <person name="Hutchinson M.I."/>
            <person name="Powell A.J."/>
            <person name="Barry K."/>
            <person name="Miller A.N."/>
            <person name="Grigoriev I.V."/>
            <person name="Debuchy R."/>
            <person name="Gladieux P."/>
            <person name="Hiltunen Thoren M."/>
            <person name="Johannesson H."/>
        </authorList>
    </citation>
    <scope>NUCLEOTIDE SEQUENCE [LARGE SCALE GENOMIC DNA]</scope>
    <source>
        <strain evidence="2 3">FGSC 10403</strain>
    </source>
</reference>
<dbReference type="AlphaFoldDB" id="A0AAJ0MRD8"/>
<proteinExistence type="predicted"/>